<evidence type="ECO:0000313" key="9">
    <source>
        <dbReference type="EMBL" id="KAK8078920.1"/>
    </source>
</evidence>
<dbReference type="InterPro" id="IPR020846">
    <property type="entry name" value="MFS_dom"/>
</dbReference>
<proteinExistence type="inferred from homology"/>
<comment type="similarity">
    <text evidence="2">Belongs to the major facilitator superfamily. Sugar transporter (TC 2.A.1.1) family.</text>
</comment>
<evidence type="ECO:0000256" key="2">
    <source>
        <dbReference type="ARBA" id="ARBA00010992"/>
    </source>
</evidence>
<feature type="transmembrane region" description="Helical" evidence="7">
    <location>
        <begin position="426"/>
        <end position="443"/>
    </location>
</feature>
<dbReference type="PRINTS" id="PR00171">
    <property type="entry name" value="SUGRTRNSPORT"/>
</dbReference>
<feature type="transmembrane region" description="Helical" evidence="7">
    <location>
        <begin position="12"/>
        <end position="38"/>
    </location>
</feature>
<dbReference type="Gene3D" id="1.20.1250.20">
    <property type="entry name" value="MFS general substrate transporter like domains"/>
    <property type="match status" value="1"/>
</dbReference>
<dbReference type="GeneID" id="92087199"/>
<dbReference type="PROSITE" id="PS50850">
    <property type="entry name" value="MFS"/>
    <property type="match status" value="1"/>
</dbReference>
<keyword evidence="10" id="KW-1185">Reference proteome</keyword>
<keyword evidence="3" id="KW-0813">Transport</keyword>
<dbReference type="SUPFAM" id="SSF103473">
    <property type="entry name" value="MFS general substrate transporter"/>
    <property type="match status" value="1"/>
</dbReference>
<evidence type="ECO:0000256" key="1">
    <source>
        <dbReference type="ARBA" id="ARBA00004141"/>
    </source>
</evidence>
<organism evidence="9 10">
    <name type="scientific">Apiospora phragmitis</name>
    <dbReference type="NCBI Taxonomy" id="2905665"/>
    <lineage>
        <taxon>Eukaryota</taxon>
        <taxon>Fungi</taxon>
        <taxon>Dikarya</taxon>
        <taxon>Ascomycota</taxon>
        <taxon>Pezizomycotina</taxon>
        <taxon>Sordariomycetes</taxon>
        <taxon>Xylariomycetidae</taxon>
        <taxon>Amphisphaeriales</taxon>
        <taxon>Apiosporaceae</taxon>
        <taxon>Apiospora</taxon>
    </lineage>
</organism>
<reference evidence="9 10" key="1">
    <citation type="submission" date="2023-01" db="EMBL/GenBank/DDBJ databases">
        <title>Analysis of 21 Apiospora genomes using comparative genomics revels a genus with tremendous synthesis potential of carbohydrate active enzymes and secondary metabolites.</title>
        <authorList>
            <person name="Sorensen T."/>
        </authorList>
    </citation>
    <scope>NUCLEOTIDE SEQUENCE [LARGE SCALE GENOMIC DNA]</scope>
    <source>
        <strain evidence="9 10">CBS 135458</strain>
    </source>
</reference>
<keyword evidence="5 7" id="KW-1133">Transmembrane helix</keyword>
<evidence type="ECO:0000256" key="4">
    <source>
        <dbReference type="ARBA" id="ARBA00022692"/>
    </source>
</evidence>
<dbReference type="PANTHER" id="PTHR48022:SF14">
    <property type="entry name" value="MAJOR FACILITATOR SUPERFAMILY (MFS) PROFILE DOMAIN-CONTAINING PROTEIN-RELATED"/>
    <property type="match status" value="1"/>
</dbReference>
<keyword evidence="4 7" id="KW-0812">Transmembrane</keyword>
<evidence type="ECO:0000256" key="5">
    <source>
        <dbReference type="ARBA" id="ARBA00022989"/>
    </source>
</evidence>
<gene>
    <name evidence="9" type="ORF">PG994_002727</name>
</gene>
<dbReference type="Proteomes" id="UP001480595">
    <property type="component" value="Unassembled WGS sequence"/>
</dbReference>
<evidence type="ECO:0000256" key="6">
    <source>
        <dbReference type="ARBA" id="ARBA00023136"/>
    </source>
</evidence>
<evidence type="ECO:0000259" key="8">
    <source>
        <dbReference type="PROSITE" id="PS50850"/>
    </source>
</evidence>
<comment type="caution">
    <text evidence="9">The sequence shown here is derived from an EMBL/GenBank/DDBJ whole genome shotgun (WGS) entry which is preliminary data.</text>
</comment>
<dbReference type="InterPro" id="IPR005828">
    <property type="entry name" value="MFS_sugar_transport-like"/>
</dbReference>
<name>A0ABR1W8U7_9PEZI</name>
<feature type="domain" description="Major facilitator superfamily (MFS) profile" evidence="8">
    <location>
        <begin position="14"/>
        <end position="454"/>
    </location>
</feature>
<feature type="transmembrane region" description="Helical" evidence="7">
    <location>
        <begin position="401"/>
        <end position="420"/>
    </location>
</feature>
<protein>
    <submittedName>
        <fullName evidence="9">Ascus development protein 3</fullName>
    </submittedName>
</protein>
<evidence type="ECO:0000313" key="10">
    <source>
        <dbReference type="Proteomes" id="UP001480595"/>
    </source>
</evidence>
<dbReference type="InterPro" id="IPR003663">
    <property type="entry name" value="Sugar/inositol_transpt"/>
</dbReference>
<sequence length="520" mass="57799">MAIFTQAVVRLHLLCIFFAIGSFVWGYNIGILSSILVHPGFVATMGRLTAARKGVITAIYYLGTWLSYIFISHPVSDYLGRRYAALIGTAVLAVGTGFEAGATAPRAYAMMIVGRIICGLGVAMVSTSVPLYQASGWAAWQVRCAEPRRVRRWFGERILGWLRGNVLGIDTSSDLRLLEVFLRRRLIPALIFGVGLPFLPETPRWLIEHGRFNEAQRSLHWLREGSFTNAQIDHELTEIQESVEAYRMSGLNWLSLFRERHLFDRLWRASLLQFMAQMCGATAMKYYLPTLFLKLGLGTRVSLLAGSIESTLKIVMTVIEMLLIDRLGRRTTLVAGCVAMSAALLINGVLGQVYPNNQNRVSDIVCVVFIFVYAIGYSLGFGPTAWVYGSEIFPTAIRARGLNFSASGGAIGSIVVAQVWPVGIETIGSNVYFFFFAVTVLCIPRPKVALWKKWTSFSMQVLSGGTLNPRRKRHRDGDPEERPIDTPAVTLFGEQLSMAKAWAAIIEQYGSGPPYEIFRI</sequence>
<feature type="transmembrane region" description="Helical" evidence="7">
    <location>
        <begin position="108"/>
        <end position="132"/>
    </location>
</feature>
<feature type="transmembrane region" description="Helical" evidence="7">
    <location>
        <begin position="83"/>
        <end position="102"/>
    </location>
</feature>
<feature type="transmembrane region" description="Helical" evidence="7">
    <location>
        <begin position="362"/>
        <end position="389"/>
    </location>
</feature>
<feature type="transmembrane region" description="Helical" evidence="7">
    <location>
        <begin position="331"/>
        <end position="350"/>
    </location>
</feature>
<dbReference type="InterPro" id="IPR050360">
    <property type="entry name" value="MFS_Sugar_Transporters"/>
</dbReference>
<dbReference type="PANTHER" id="PTHR48022">
    <property type="entry name" value="PLASTIDIC GLUCOSE TRANSPORTER 4"/>
    <property type="match status" value="1"/>
</dbReference>
<dbReference type="Pfam" id="PF00083">
    <property type="entry name" value="Sugar_tr"/>
    <property type="match status" value="1"/>
</dbReference>
<dbReference type="InterPro" id="IPR036259">
    <property type="entry name" value="MFS_trans_sf"/>
</dbReference>
<dbReference type="EMBL" id="JAQQWL010000003">
    <property type="protein sequence ID" value="KAK8078920.1"/>
    <property type="molecule type" value="Genomic_DNA"/>
</dbReference>
<accession>A0ABR1W8U7</accession>
<keyword evidence="6 7" id="KW-0472">Membrane</keyword>
<dbReference type="RefSeq" id="XP_066719991.1">
    <property type="nucleotide sequence ID" value="XM_066854136.1"/>
</dbReference>
<evidence type="ECO:0000256" key="3">
    <source>
        <dbReference type="ARBA" id="ARBA00022448"/>
    </source>
</evidence>
<feature type="transmembrane region" description="Helical" evidence="7">
    <location>
        <begin position="50"/>
        <end position="71"/>
    </location>
</feature>
<comment type="subcellular location">
    <subcellularLocation>
        <location evidence="1">Membrane</location>
        <topology evidence="1">Multi-pass membrane protein</topology>
    </subcellularLocation>
</comment>
<evidence type="ECO:0000256" key="7">
    <source>
        <dbReference type="SAM" id="Phobius"/>
    </source>
</evidence>